<dbReference type="OrthoDB" id="73491at2759"/>
<feature type="domain" description="DUF3752" evidence="2">
    <location>
        <begin position="197"/>
        <end position="345"/>
    </location>
</feature>
<sequence>MKVVRELLIETPELGKDLLGLLQMLDDGEVAVIGGIENRRIRSKLKELFPLLGLVKLREPKGAFAKPHNGEENLMEIFQRMLSGDREKVDIEEVRRTLVVPVSDVQDDDDEVVGPALPGMKGFRLADERVEAEMARQAELLEKEQWERARDGGESKKTKGTGETPVVREAWMTMMPESSMLKDSLGPQNKPPSGKPAAFRSKEPAAVDKTWFDSPEERERAKRAKLDMELLGYIREENAPSAASSSSMAPASTQPTVNESILPNANPEADEEMRKQMENLRKSRGPSLLEQHQRKQAEQAKTGAGTTPSSGGWNRDRDLTVRRGMSGDDAERMISAAKQINSKFTAPTISRQFL</sequence>
<dbReference type="InterPro" id="IPR022226">
    <property type="entry name" value="DUF3752"/>
</dbReference>
<gene>
    <name evidence="3" type="ORF">PHPALM_12363</name>
</gene>
<evidence type="ECO:0000259" key="2">
    <source>
        <dbReference type="Pfam" id="PF12572"/>
    </source>
</evidence>
<dbReference type="PANTHER" id="PTHR46370">
    <property type="entry name" value="GPALPP MOTIFS-CONTAINING PROTEIN 1"/>
    <property type="match status" value="1"/>
</dbReference>
<dbReference type="EMBL" id="NCKW01006615">
    <property type="protein sequence ID" value="POM71112.1"/>
    <property type="molecule type" value="Genomic_DNA"/>
</dbReference>
<feature type="compositionally biased region" description="Polar residues" evidence="1">
    <location>
        <begin position="253"/>
        <end position="263"/>
    </location>
</feature>
<evidence type="ECO:0000313" key="3">
    <source>
        <dbReference type="EMBL" id="POM71112.1"/>
    </source>
</evidence>
<accession>A0A2P4XZX5</accession>
<dbReference type="PANTHER" id="PTHR46370:SF1">
    <property type="entry name" value="GPALPP MOTIFS-CONTAINING PROTEIN 1"/>
    <property type="match status" value="1"/>
</dbReference>
<dbReference type="AlphaFoldDB" id="A0A2P4XZX5"/>
<reference evidence="3 4" key="1">
    <citation type="journal article" date="2017" name="Genome Biol. Evol.">
        <title>Phytophthora megakarya and P. palmivora, closely related causal agents of cacao black pod rot, underwent increases in genome sizes and gene numbers by different mechanisms.</title>
        <authorList>
            <person name="Ali S.S."/>
            <person name="Shao J."/>
            <person name="Lary D.J."/>
            <person name="Kronmiller B."/>
            <person name="Shen D."/>
            <person name="Strem M.D."/>
            <person name="Amoako-Attah I."/>
            <person name="Akrofi A.Y."/>
            <person name="Begoude B.A."/>
            <person name="Ten Hoopen G.M."/>
            <person name="Coulibaly K."/>
            <person name="Kebe B.I."/>
            <person name="Melnick R.L."/>
            <person name="Guiltinan M.J."/>
            <person name="Tyler B.M."/>
            <person name="Meinhardt L.W."/>
            <person name="Bailey B.A."/>
        </authorList>
    </citation>
    <scope>NUCLEOTIDE SEQUENCE [LARGE SCALE GENOMIC DNA]</scope>
    <source>
        <strain evidence="4">sbr112.9</strain>
    </source>
</reference>
<feature type="region of interest" description="Disordered" evidence="1">
    <location>
        <begin position="239"/>
        <end position="324"/>
    </location>
</feature>
<feature type="compositionally biased region" description="Basic and acidic residues" evidence="1">
    <location>
        <begin position="314"/>
        <end position="324"/>
    </location>
</feature>
<feature type="compositionally biased region" description="Basic and acidic residues" evidence="1">
    <location>
        <begin position="272"/>
        <end position="281"/>
    </location>
</feature>
<keyword evidence="4" id="KW-1185">Reference proteome</keyword>
<feature type="compositionally biased region" description="Low complexity" evidence="1">
    <location>
        <begin position="239"/>
        <end position="252"/>
    </location>
</feature>
<protein>
    <recommendedName>
        <fullName evidence="2">DUF3752 domain-containing protein</fullName>
    </recommendedName>
</protein>
<evidence type="ECO:0000313" key="4">
    <source>
        <dbReference type="Proteomes" id="UP000237271"/>
    </source>
</evidence>
<evidence type="ECO:0000256" key="1">
    <source>
        <dbReference type="SAM" id="MobiDB-lite"/>
    </source>
</evidence>
<dbReference type="Pfam" id="PF12572">
    <property type="entry name" value="DUF3752"/>
    <property type="match status" value="1"/>
</dbReference>
<organism evidence="3 4">
    <name type="scientific">Phytophthora palmivora</name>
    <dbReference type="NCBI Taxonomy" id="4796"/>
    <lineage>
        <taxon>Eukaryota</taxon>
        <taxon>Sar</taxon>
        <taxon>Stramenopiles</taxon>
        <taxon>Oomycota</taxon>
        <taxon>Peronosporomycetes</taxon>
        <taxon>Peronosporales</taxon>
        <taxon>Peronosporaceae</taxon>
        <taxon>Phytophthora</taxon>
    </lineage>
</organism>
<dbReference type="InterPro" id="IPR046331">
    <property type="entry name" value="GPAM1-like"/>
</dbReference>
<dbReference type="Proteomes" id="UP000237271">
    <property type="component" value="Unassembled WGS sequence"/>
</dbReference>
<comment type="caution">
    <text evidence="3">The sequence shown here is derived from an EMBL/GenBank/DDBJ whole genome shotgun (WGS) entry which is preliminary data.</text>
</comment>
<feature type="region of interest" description="Disordered" evidence="1">
    <location>
        <begin position="180"/>
        <end position="220"/>
    </location>
</feature>
<name>A0A2P4XZX5_9STRA</name>
<proteinExistence type="predicted"/>